<dbReference type="EMBL" id="PRDM01000004">
    <property type="protein sequence ID" value="MBE8726964.1"/>
    <property type="molecule type" value="Genomic_DNA"/>
</dbReference>
<dbReference type="Proteomes" id="UP000640614">
    <property type="component" value="Unassembled WGS sequence"/>
</dbReference>
<evidence type="ECO:0000313" key="2">
    <source>
        <dbReference type="Proteomes" id="UP000640614"/>
    </source>
</evidence>
<name>A0ABR9TPL3_9FLAO</name>
<accession>A0ABR9TPL3</accession>
<proteinExistence type="predicted"/>
<evidence type="ECO:0000313" key="1">
    <source>
        <dbReference type="EMBL" id="MBE8726964.1"/>
    </source>
</evidence>
<protein>
    <submittedName>
        <fullName evidence="1">Uncharacterized protein</fullName>
    </submittedName>
</protein>
<sequence length="87" mass="10683">MRCFVHQKGSHFFYTDYKIKNQIRFFIENKQYNVLKLVKTGKFFQCFFFVYRLFRFKGSKVQRFKGTEVQRYKGAEVQRCRGAEAER</sequence>
<comment type="caution">
    <text evidence="1">The sequence shown here is derived from an EMBL/GenBank/DDBJ whole genome shotgun (WGS) entry which is preliminary data.</text>
</comment>
<keyword evidence="2" id="KW-1185">Reference proteome</keyword>
<gene>
    <name evidence="1" type="ORF">C4F50_18755</name>
</gene>
<reference evidence="1 2" key="1">
    <citation type="submission" date="2018-07" db="EMBL/GenBank/DDBJ databases">
        <title>Genome assembly of strain KB82.</title>
        <authorList>
            <person name="Kukolya J."/>
            <person name="Horvath B."/>
            <person name="Nagy I."/>
            <person name="Toth A."/>
        </authorList>
    </citation>
    <scope>NUCLEOTIDE SEQUENCE [LARGE SCALE GENOMIC DNA]</scope>
    <source>
        <strain evidence="1 2">Kb82</strain>
    </source>
</reference>
<organism evidence="1 2">
    <name type="scientific">Flavobacterium hungaricum</name>
    <dbReference type="NCBI Taxonomy" id="2082725"/>
    <lineage>
        <taxon>Bacteria</taxon>
        <taxon>Pseudomonadati</taxon>
        <taxon>Bacteroidota</taxon>
        <taxon>Flavobacteriia</taxon>
        <taxon>Flavobacteriales</taxon>
        <taxon>Flavobacteriaceae</taxon>
        <taxon>Flavobacterium</taxon>
    </lineage>
</organism>